<dbReference type="SUPFAM" id="SSF51905">
    <property type="entry name" value="FAD/NAD(P)-binding domain"/>
    <property type="match status" value="2"/>
</dbReference>
<dbReference type="Gene3D" id="3.50.50.100">
    <property type="match status" value="1"/>
</dbReference>
<dbReference type="Proteomes" id="UP000533598">
    <property type="component" value="Unassembled WGS sequence"/>
</dbReference>
<dbReference type="EMBL" id="JACHMH010000001">
    <property type="protein sequence ID" value="MBB4674150.1"/>
    <property type="molecule type" value="Genomic_DNA"/>
</dbReference>
<dbReference type="PRINTS" id="PR00368">
    <property type="entry name" value="FADPNR"/>
</dbReference>
<dbReference type="InterPro" id="IPR036188">
    <property type="entry name" value="FAD/NAD-bd_sf"/>
</dbReference>
<comment type="similarity">
    <text evidence="1">Belongs to the NADH dehydrogenase family.</text>
</comment>
<protein>
    <submittedName>
        <fullName evidence="7">NADH dehydrogenase</fullName>
        <ecNumber evidence="7">1.6.99.3</ecNumber>
    </submittedName>
</protein>
<keyword evidence="5" id="KW-0520">NAD</keyword>
<dbReference type="RefSeq" id="WP_185000178.1">
    <property type="nucleotide sequence ID" value="NZ_BAAAUI010000011.1"/>
</dbReference>
<keyword evidence="8" id="KW-1185">Reference proteome</keyword>
<name>A0A7W7FQT1_9PSEU</name>
<dbReference type="Pfam" id="PF07992">
    <property type="entry name" value="Pyr_redox_2"/>
    <property type="match status" value="1"/>
</dbReference>
<accession>A0A7W7FQT1</accession>
<evidence type="ECO:0000313" key="8">
    <source>
        <dbReference type="Proteomes" id="UP000533598"/>
    </source>
</evidence>
<dbReference type="GO" id="GO:0003954">
    <property type="term" value="F:NADH dehydrogenase activity"/>
    <property type="evidence" value="ECO:0007669"/>
    <property type="project" value="InterPro"/>
</dbReference>
<keyword evidence="3" id="KW-0274">FAD</keyword>
<dbReference type="PANTHER" id="PTHR43706:SF45">
    <property type="entry name" value="NADH DEHYDROGENASE-LIKE PROTEIN RV1812C"/>
    <property type="match status" value="1"/>
</dbReference>
<evidence type="ECO:0000256" key="4">
    <source>
        <dbReference type="ARBA" id="ARBA00023002"/>
    </source>
</evidence>
<dbReference type="EC" id="1.6.99.3" evidence="7"/>
<feature type="domain" description="FAD/NAD(P)-binding" evidence="6">
    <location>
        <begin position="10"/>
        <end position="337"/>
    </location>
</feature>
<proteinExistence type="inferred from homology"/>
<sequence>MAAVKSQPTRILVVGGGYVGMYTALKLQAKLRASEASVTVVDPQPHMTYQPFLPEAAAGSIEPRHVVVPLRRVLKRCHVLTGRVTEINHADKRATVASPTGDLESVAYDVLVVALGSVARTLPIPGLAERGISFKTVGEAIYLRNHVLSRMDLASTTDDPELRKKLLTFVVIGGGYAGIEALAELEDMARYATRYYRNVKPEDMNWVLVEAAGRVMPEVSPKMGVYTVETLEERGIKCFLDTRVESMVDGHVVLSDGTEFDAETIVWTAGVKANPVLEQTDLPRDARGRVRCTASLQVEGMPDAWAAGDNAAVPDLSQTEQDPNATCSPSAQHAVRQAMRLSANILASLRGKPLKPYRHKYAGSVASLGLYKGVADVMGIKLKGFPAWFLHRTYHVSRMPTFNRKFRVVIDWTLALVFRREVVSLGQINDPKAEFARATAS</sequence>
<evidence type="ECO:0000313" key="7">
    <source>
        <dbReference type="EMBL" id="MBB4674150.1"/>
    </source>
</evidence>
<evidence type="ECO:0000256" key="3">
    <source>
        <dbReference type="ARBA" id="ARBA00022827"/>
    </source>
</evidence>
<evidence type="ECO:0000256" key="5">
    <source>
        <dbReference type="ARBA" id="ARBA00023027"/>
    </source>
</evidence>
<evidence type="ECO:0000256" key="1">
    <source>
        <dbReference type="ARBA" id="ARBA00005272"/>
    </source>
</evidence>
<gene>
    <name evidence="7" type="ORF">HNR67_000268</name>
</gene>
<keyword evidence="4 7" id="KW-0560">Oxidoreductase</keyword>
<evidence type="ECO:0000259" key="6">
    <source>
        <dbReference type="Pfam" id="PF07992"/>
    </source>
</evidence>
<dbReference type="PANTHER" id="PTHR43706">
    <property type="entry name" value="NADH DEHYDROGENASE"/>
    <property type="match status" value="1"/>
</dbReference>
<keyword evidence="2" id="KW-0285">Flavoprotein</keyword>
<dbReference type="AlphaFoldDB" id="A0A7W7FQT1"/>
<evidence type="ECO:0000256" key="2">
    <source>
        <dbReference type="ARBA" id="ARBA00022630"/>
    </source>
</evidence>
<reference evidence="7 8" key="1">
    <citation type="submission" date="2020-08" db="EMBL/GenBank/DDBJ databases">
        <title>Sequencing the genomes of 1000 actinobacteria strains.</title>
        <authorList>
            <person name="Klenk H.-P."/>
        </authorList>
    </citation>
    <scope>NUCLEOTIDE SEQUENCE [LARGE SCALE GENOMIC DNA]</scope>
    <source>
        <strain evidence="7 8">DSM 44230</strain>
    </source>
</reference>
<comment type="caution">
    <text evidence="7">The sequence shown here is derived from an EMBL/GenBank/DDBJ whole genome shotgun (WGS) entry which is preliminary data.</text>
</comment>
<dbReference type="InterPro" id="IPR023753">
    <property type="entry name" value="FAD/NAD-binding_dom"/>
</dbReference>
<organism evidence="7 8">
    <name type="scientific">Crossiella cryophila</name>
    <dbReference type="NCBI Taxonomy" id="43355"/>
    <lineage>
        <taxon>Bacteria</taxon>
        <taxon>Bacillati</taxon>
        <taxon>Actinomycetota</taxon>
        <taxon>Actinomycetes</taxon>
        <taxon>Pseudonocardiales</taxon>
        <taxon>Pseudonocardiaceae</taxon>
        <taxon>Crossiella</taxon>
    </lineage>
</organism>
<dbReference type="InterPro" id="IPR045024">
    <property type="entry name" value="NDH-2"/>
</dbReference>